<name>A0A6J7UWG7_9ZZZZ</name>
<gene>
    <name evidence="2" type="ORF">UFOPK4354_02113</name>
</gene>
<feature type="transmembrane region" description="Helical" evidence="1">
    <location>
        <begin position="21"/>
        <end position="41"/>
    </location>
</feature>
<feature type="transmembrane region" description="Helical" evidence="1">
    <location>
        <begin position="94"/>
        <end position="116"/>
    </location>
</feature>
<dbReference type="AlphaFoldDB" id="A0A6J7UWG7"/>
<keyword evidence="1" id="KW-0812">Transmembrane</keyword>
<keyword evidence="1" id="KW-1133">Transmembrane helix</keyword>
<accession>A0A6J7UWG7</accession>
<evidence type="ECO:0000313" key="2">
    <source>
        <dbReference type="EMBL" id="CAB5069452.1"/>
    </source>
</evidence>
<sequence>MSVDEVPIRKPFLANIRAPKFIVAFLCLAGGLFVASFAAFVPPLSAPLSPIVCPGGSLGVGADVAKMPDMGRVSWSQKTSCNQNGVTKEIPEGLMFVLLMLLWSVPFLIILMPLSVRSLRRYRAQLAASSSKDRMENP</sequence>
<keyword evidence="1" id="KW-0472">Membrane</keyword>
<protein>
    <submittedName>
        <fullName evidence="2">Unannotated protein</fullName>
    </submittedName>
</protein>
<evidence type="ECO:0000256" key="1">
    <source>
        <dbReference type="SAM" id="Phobius"/>
    </source>
</evidence>
<dbReference type="EMBL" id="CAFBQW010000364">
    <property type="protein sequence ID" value="CAB5069452.1"/>
    <property type="molecule type" value="Genomic_DNA"/>
</dbReference>
<proteinExistence type="predicted"/>
<reference evidence="2" key="1">
    <citation type="submission" date="2020-05" db="EMBL/GenBank/DDBJ databases">
        <authorList>
            <person name="Chiriac C."/>
            <person name="Salcher M."/>
            <person name="Ghai R."/>
            <person name="Kavagutti S V."/>
        </authorList>
    </citation>
    <scope>NUCLEOTIDE SEQUENCE</scope>
</reference>
<organism evidence="2">
    <name type="scientific">freshwater metagenome</name>
    <dbReference type="NCBI Taxonomy" id="449393"/>
    <lineage>
        <taxon>unclassified sequences</taxon>
        <taxon>metagenomes</taxon>
        <taxon>ecological metagenomes</taxon>
    </lineage>
</organism>